<sequence>MSTYVPPEVQKGLDAARKKDLKRRNKLRVEADGRSFRVLRFQEDGFTLDVEDAPHLRGLVDLYDGGRHFLQCLIVASEEEAGEMRYEFKRATQATDKPPVDFEQPEFVPAGLITNG</sequence>
<keyword evidence="2" id="KW-1185">Reference proteome</keyword>
<dbReference type="AlphaFoldDB" id="A0A1I4JKK8"/>
<dbReference type="OrthoDB" id="7658488at2"/>
<name>A0A1I4JKK8_9RHOB</name>
<dbReference type="Proteomes" id="UP000199144">
    <property type="component" value="Unassembled WGS sequence"/>
</dbReference>
<reference evidence="1 2" key="1">
    <citation type="submission" date="2016-10" db="EMBL/GenBank/DDBJ databases">
        <authorList>
            <person name="de Groot N.N."/>
        </authorList>
    </citation>
    <scope>NUCLEOTIDE SEQUENCE [LARGE SCALE GENOMIC DNA]</scope>
    <source>
        <strain evidence="1 2">DSM 15283</strain>
    </source>
</reference>
<gene>
    <name evidence="1" type="ORF">SAMN04488042_1011066</name>
</gene>
<evidence type="ECO:0000313" key="2">
    <source>
        <dbReference type="Proteomes" id="UP000199144"/>
    </source>
</evidence>
<dbReference type="STRING" id="254406.SAMN04488042_1011066"/>
<accession>A0A1I4JKK8</accession>
<organism evidence="1 2">
    <name type="scientific">Shimia aestuarii</name>
    <dbReference type="NCBI Taxonomy" id="254406"/>
    <lineage>
        <taxon>Bacteria</taxon>
        <taxon>Pseudomonadati</taxon>
        <taxon>Pseudomonadota</taxon>
        <taxon>Alphaproteobacteria</taxon>
        <taxon>Rhodobacterales</taxon>
        <taxon>Roseobacteraceae</taxon>
    </lineage>
</organism>
<evidence type="ECO:0000313" key="1">
    <source>
        <dbReference type="EMBL" id="SFL67080.1"/>
    </source>
</evidence>
<proteinExistence type="predicted"/>
<dbReference type="EMBL" id="FOTQ01000001">
    <property type="protein sequence ID" value="SFL67080.1"/>
    <property type="molecule type" value="Genomic_DNA"/>
</dbReference>
<protein>
    <submittedName>
        <fullName evidence="1">Uncharacterized protein</fullName>
    </submittedName>
</protein>
<dbReference type="RefSeq" id="WP_093091538.1">
    <property type="nucleotide sequence ID" value="NZ_FOTQ01000001.1"/>
</dbReference>